<reference evidence="1" key="1">
    <citation type="journal article" date="2019" name="Sci. Rep.">
        <title>Draft genome of Tanacetum cinerariifolium, the natural source of mosquito coil.</title>
        <authorList>
            <person name="Yamashiro T."/>
            <person name="Shiraishi A."/>
            <person name="Satake H."/>
            <person name="Nakayama K."/>
        </authorList>
    </citation>
    <scope>NUCLEOTIDE SEQUENCE</scope>
</reference>
<gene>
    <name evidence="1" type="ORF">Tci_566840</name>
</gene>
<dbReference type="EMBL" id="BKCJ010346301">
    <property type="protein sequence ID" value="GEZ94867.1"/>
    <property type="molecule type" value="Genomic_DNA"/>
</dbReference>
<name>A0A699IXX8_TANCI</name>
<dbReference type="PANTHER" id="PTHR45835:SF99">
    <property type="entry name" value="CHROMO DOMAIN-CONTAINING PROTEIN-RELATED"/>
    <property type="match status" value="1"/>
</dbReference>
<dbReference type="GO" id="GO:0003676">
    <property type="term" value="F:nucleic acid binding"/>
    <property type="evidence" value="ECO:0007669"/>
    <property type="project" value="InterPro"/>
</dbReference>
<accession>A0A699IXX8</accession>
<feature type="non-terminal residue" evidence="1">
    <location>
        <position position="180"/>
    </location>
</feature>
<dbReference type="PANTHER" id="PTHR45835">
    <property type="entry name" value="YALI0A06105P"/>
    <property type="match status" value="1"/>
</dbReference>
<dbReference type="AlphaFoldDB" id="A0A699IXX8"/>
<proteinExistence type="predicted"/>
<keyword evidence="1" id="KW-0695">RNA-directed DNA polymerase</keyword>
<dbReference type="Gene3D" id="3.30.420.10">
    <property type="entry name" value="Ribonuclease H-like superfamily/Ribonuclease H"/>
    <property type="match status" value="1"/>
</dbReference>
<sequence length="180" mass="21249">MQGALGTRLDMSMAYHLQTYGQSEHTIQTLKDMLKLCVIDFKGSWDVHLSLVELSYNKSYHSIMRCAPFEAHYGRKCRSPILQEEFKEGRLIRPKIVQETTEKISQIKDQLKDARDQEPVEILEREIKQFKRSRIPIVKVRWNLKQGPEFTWEREDQMKLKTVTVLTVVNLKRQTTRPDT</sequence>
<comment type="caution">
    <text evidence="1">The sequence shown here is derived from an EMBL/GenBank/DDBJ whole genome shotgun (WGS) entry which is preliminary data.</text>
</comment>
<dbReference type="SUPFAM" id="SSF53098">
    <property type="entry name" value="Ribonuclease H-like"/>
    <property type="match status" value="1"/>
</dbReference>
<dbReference type="InterPro" id="IPR036397">
    <property type="entry name" value="RNaseH_sf"/>
</dbReference>
<protein>
    <submittedName>
        <fullName evidence="1">Putative reverse transcriptase domain-containing protein</fullName>
    </submittedName>
</protein>
<dbReference type="InterPro" id="IPR012337">
    <property type="entry name" value="RNaseH-like_sf"/>
</dbReference>
<keyword evidence="1" id="KW-0548">Nucleotidyltransferase</keyword>
<organism evidence="1">
    <name type="scientific">Tanacetum cinerariifolium</name>
    <name type="common">Dalmatian daisy</name>
    <name type="synonym">Chrysanthemum cinerariifolium</name>
    <dbReference type="NCBI Taxonomy" id="118510"/>
    <lineage>
        <taxon>Eukaryota</taxon>
        <taxon>Viridiplantae</taxon>
        <taxon>Streptophyta</taxon>
        <taxon>Embryophyta</taxon>
        <taxon>Tracheophyta</taxon>
        <taxon>Spermatophyta</taxon>
        <taxon>Magnoliopsida</taxon>
        <taxon>eudicotyledons</taxon>
        <taxon>Gunneridae</taxon>
        <taxon>Pentapetalae</taxon>
        <taxon>asterids</taxon>
        <taxon>campanulids</taxon>
        <taxon>Asterales</taxon>
        <taxon>Asteraceae</taxon>
        <taxon>Asteroideae</taxon>
        <taxon>Anthemideae</taxon>
        <taxon>Anthemidinae</taxon>
        <taxon>Tanacetum</taxon>
    </lineage>
</organism>
<evidence type="ECO:0000313" key="1">
    <source>
        <dbReference type="EMBL" id="GEZ94867.1"/>
    </source>
</evidence>
<keyword evidence="1" id="KW-0808">Transferase</keyword>
<dbReference type="GO" id="GO:0003964">
    <property type="term" value="F:RNA-directed DNA polymerase activity"/>
    <property type="evidence" value="ECO:0007669"/>
    <property type="project" value="UniProtKB-KW"/>
</dbReference>